<dbReference type="GO" id="GO:0005634">
    <property type="term" value="C:nucleus"/>
    <property type="evidence" value="ECO:0007669"/>
    <property type="project" value="UniProtKB-SubCell"/>
</dbReference>
<dbReference type="AlphaFoldDB" id="A0A3S5B652"/>
<feature type="domain" description="SH3" evidence="7">
    <location>
        <begin position="272"/>
        <end position="333"/>
    </location>
</feature>
<dbReference type="PANTHER" id="PTHR12287:SF23">
    <property type="entry name" value="AROUSER, ISOFORM A-RELATED"/>
    <property type="match status" value="1"/>
</dbReference>
<feature type="compositionally biased region" description="Polar residues" evidence="6">
    <location>
        <begin position="124"/>
        <end position="140"/>
    </location>
</feature>
<sequence>MPNGPNNRGCFEAATNSQMPVSGHLHHPSQPRTSHFTGSQSHLPPQSLLPQFHTCQPTRLNGDSSAGVVVTTSSTGPSAGALFSPPSRSVSGSHLPLNPATFADHLVSTPGRNTSAPATLATNTASVPTTLCPEPTSNQPHRAHTMQPAQQHQHQHQHQHHQHQQQQQQQQHTVPVLSTSGAASLARTASGPSRSTAPRLSPDHQLEPLPPPPPPASSSSSSAHGHTSPAGTMTTGQESGAGLAVLPAPVGVGSSATPADTFEASCANSGLFVEGQFVALYNYAARVDDDLSMSKGQIFYILDRSQGYWWYAHCVSTGQMGYVPFNYLAPVTSLESNE</sequence>
<dbReference type="GO" id="GO:0004879">
    <property type="term" value="F:nuclear receptor activity"/>
    <property type="evidence" value="ECO:0007669"/>
    <property type="project" value="InterPro"/>
</dbReference>
<evidence type="ECO:0000256" key="6">
    <source>
        <dbReference type="SAM" id="MobiDB-lite"/>
    </source>
</evidence>
<dbReference type="GO" id="GO:0035023">
    <property type="term" value="P:regulation of Rho protein signal transduction"/>
    <property type="evidence" value="ECO:0007669"/>
    <property type="project" value="TreeGrafter"/>
</dbReference>
<dbReference type="SMART" id="SM00326">
    <property type="entry name" value="SH3"/>
    <property type="match status" value="1"/>
</dbReference>
<evidence type="ECO:0000256" key="1">
    <source>
        <dbReference type="ARBA" id="ARBA00004123"/>
    </source>
</evidence>
<dbReference type="Gene3D" id="2.30.30.40">
    <property type="entry name" value="SH3 Domains"/>
    <property type="match status" value="1"/>
</dbReference>
<dbReference type="SUPFAM" id="SSF50044">
    <property type="entry name" value="SH3-domain"/>
    <property type="match status" value="1"/>
</dbReference>
<proteinExistence type="predicted"/>
<evidence type="ECO:0000256" key="2">
    <source>
        <dbReference type="ARBA" id="ARBA00022443"/>
    </source>
</evidence>
<feature type="compositionally biased region" description="Basic residues" evidence="6">
    <location>
        <begin position="153"/>
        <end position="163"/>
    </location>
</feature>
<protein>
    <recommendedName>
        <fullName evidence="7">SH3 domain-containing protein</fullName>
    </recommendedName>
</protein>
<feature type="region of interest" description="Disordered" evidence="6">
    <location>
        <begin position="124"/>
        <end position="238"/>
    </location>
</feature>
<keyword evidence="4" id="KW-0446">Lipid-binding</keyword>
<dbReference type="GO" id="GO:0003677">
    <property type="term" value="F:DNA binding"/>
    <property type="evidence" value="ECO:0007669"/>
    <property type="project" value="InterPro"/>
</dbReference>
<organism evidence="8 9">
    <name type="scientific">Protopolystoma xenopodis</name>
    <dbReference type="NCBI Taxonomy" id="117903"/>
    <lineage>
        <taxon>Eukaryota</taxon>
        <taxon>Metazoa</taxon>
        <taxon>Spiralia</taxon>
        <taxon>Lophotrochozoa</taxon>
        <taxon>Platyhelminthes</taxon>
        <taxon>Monogenea</taxon>
        <taxon>Polyopisthocotylea</taxon>
        <taxon>Polystomatidea</taxon>
        <taxon>Polystomatidae</taxon>
        <taxon>Protopolystoma</taxon>
    </lineage>
</organism>
<dbReference type="CDD" id="cd11845">
    <property type="entry name" value="SH3_Src_like"/>
    <property type="match status" value="1"/>
</dbReference>
<name>A0A3S5B652_9PLAT</name>
<evidence type="ECO:0000313" key="9">
    <source>
        <dbReference type="Proteomes" id="UP000784294"/>
    </source>
</evidence>
<keyword evidence="9" id="KW-1185">Reference proteome</keyword>
<dbReference type="InterPro" id="IPR036028">
    <property type="entry name" value="SH3-like_dom_sf"/>
</dbReference>
<comment type="subcellular location">
    <subcellularLocation>
        <location evidence="1">Nucleus</location>
    </subcellularLocation>
</comment>
<feature type="compositionally biased region" description="Polar residues" evidence="6">
    <location>
        <begin position="30"/>
        <end position="44"/>
    </location>
</feature>
<feature type="compositionally biased region" description="Polar residues" evidence="6">
    <location>
        <begin position="229"/>
        <end position="238"/>
    </location>
</feature>
<evidence type="ECO:0000256" key="4">
    <source>
        <dbReference type="ARBA" id="ARBA00023121"/>
    </source>
</evidence>
<dbReference type="GO" id="GO:0003779">
    <property type="term" value="F:actin binding"/>
    <property type="evidence" value="ECO:0007669"/>
    <property type="project" value="TreeGrafter"/>
</dbReference>
<evidence type="ECO:0000256" key="5">
    <source>
        <dbReference type="PROSITE-ProRule" id="PRU00192"/>
    </source>
</evidence>
<keyword evidence="2 5" id="KW-0728">SH3 domain</keyword>
<comment type="caution">
    <text evidence="8">The sequence shown here is derived from an EMBL/GenBank/DDBJ whole genome shotgun (WGS) entry which is preliminary data.</text>
</comment>
<dbReference type="InterPro" id="IPR039801">
    <property type="entry name" value="EPS8-like"/>
</dbReference>
<evidence type="ECO:0000256" key="3">
    <source>
        <dbReference type="ARBA" id="ARBA00022665"/>
    </source>
</evidence>
<dbReference type="Pfam" id="PF02166">
    <property type="entry name" value="Androgen_recep"/>
    <property type="match status" value="1"/>
</dbReference>
<dbReference type="GO" id="GO:0031982">
    <property type="term" value="C:vesicle"/>
    <property type="evidence" value="ECO:0007669"/>
    <property type="project" value="TreeGrafter"/>
</dbReference>
<dbReference type="InterPro" id="IPR001103">
    <property type="entry name" value="Andrgn_rcpt"/>
</dbReference>
<gene>
    <name evidence="8" type="ORF">PXEA_LOCUS34872</name>
</gene>
<dbReference type="PRINTS" id="PR00452">
    <property type="entry name" value="SH3DOMAIN"/>
</dbReference>
<dbReference type="GO" id="GO:0005496">
    <property type="term" value="F:steroid binding"/>
    <property type="evidence" value="ECO:0007669"/>
    <property type="project" value="UniProtKB-KW"/>
</dbReference>
<evidence type="ECO:0000259" key="7">
    <source>
        <dbReference type="PROSITE" id="PS50002"/>
    </source>
</evidence>
<dbReference type="GO" id="GO:0007266">
    <property type="term" value="P:Rho protein signal transduction"/>
    <property type="evidence" value="ECO:0007669"/>
    <property type="project" value="TreeGrafter"/>
</dbReference>
<feature type="region of interest" description="Disordered" evidence="6">
    <location>
        <begin position="1"/>
        <end position="49"/>
    </location>
</feature>
<dbReference type="GO" id="GO:0032587">
    <property type="term" value="C:ruffle membrane"/>
    <property type="evidence" value="ECO:0007669"/>
    <property type="project" value="TreeGrafter"/>
</dbReference>
<dbReference type="Pfam" id="PF00018">
    <property type="entry name" value="SH3_1"/>
    <property type="match status" value="1"/>
</dbReference>
<reference evidence="8" key="1">
    <citation type="submission" date="2018-11" db="EMBL/GenBank/DDBJ databases">
        <authorList>
            <consortium name="Pathogen Informatics"/>
        </authorList>
    </citation>
    <scope>NUCLEOTIDE SEQUENCE</scope>
</reference>
<dbReference type="PANTHER" id="PTHR12287">
    <property type="entry name" value="EPIDERMAL GROWTH FACTOR RECEPTOR KINASE SUBSTRATE EPS8-RELATED PROTEIN"/>
    <property type="match status" value="1"/>
</dbReference>
<accession>A0A3S5B652</accession>
<dbReference type="Proteomes" id="UP000784294">
    <property type="component" value="Unassembled WGS sequence"/>
</dbReference>
<dbReference type="PROSITE" id="PS50002">
    <property type="entry name" value="SH3"/>
    <property type="match status" value="1"/>
</dbReference>
<dbReference type="GO" id="GO:1900029">
    <property type="term" value="P:positive regulation of ruffle assembly"/>
    <property type="evidence" value="ECO:0007669"/>
    <property type="project" value="TreeGrafter"/>
</dbReference>
<dbReference type="OrthoDB" id="28230at2759"/>
<dbReference type="InterPro" id="IPR001452">
    <property type="entry name" value="SH3_domain"/>
</dbReference>
<evidence type="ECO:0000313" key="8">
    <source>
        <dbReference type="EMBL" id="VEL41432.1"/>
    </source>
</evidence>
<keyword evidence="3" id="KW-0754">Steroid-binding</keyword>
<dbReference type="GO" id="GO:0030521">
    <property type="term" value="P:androgen receptor signaling pathway"/>
    <property type="evidence" value="ECO:0007669"/>
    <property type="project" value="InterPro"/>
</dbReference>
<dbReference type="EMBL" id="CAAALY010269317">
    <property type="protein sequence ID" value="VEL41432.1"/>
    <property type="molecule type" value="Genomic_DNA"/>
</dbReference>